<keyword evidence="1" id="KW-0732">Signal</keyword>
<evidence type="ECO:0000313" key="2">
    <source>
        <dbReference type="EMBL" id="MXU87783.1"/>
    </source>
</evidence>
<feature type="signal peptide" evidence="1">
    <location>
        <begin position="1"/>
        <end position="24"/>
    </location>
</feature>
<protein>
    <submittedName>
        <fullName evidence="2">Putative secreted protein</fullName>
    </submittedName>
</protein>
<name>A0A6B0UI70_IXORI</name>
<reference evidence="2" key="1">
    <citation type="submission" date="2019-12" db="EMBL/GenBank/DDBJ databases">
        <title>An insight into the sialome of adult female Ixodes ricinus ticks feeding for 6 days.</title>
        <authorList>
            <person name="Perner J."/>
            <person name="Ribeiro J.M.C."/>
        </authorList>
    </citation>
    <scope>NUCLEOTIDE SEQUENCE</scope>
    <source>
        <strain evidence="2">Semi-engorged</strain>
        <tissue evidence="2">Salivary glands</tissue>
    </source>
</reference>
<organism evidence="2">
    <name type="scientific">Ixodes ricinus</name>
    <name type="common">Common tick</name>
    <name type="synonym">Acarus ricinus</name>
    <dbReference type="NCBI Taxonomy" id="34613"/>
    <lineage>
        <taxon>Eukaryota</taxon>
        <taxon>Metazoa</taxon>
        <taxon>Ecdysozoa</taxon>
        <taxon>Arthropoda</taxon>
        <taxon>Chelicerata</taxon>
        <taxon>Arachnida</taxon>
        <taxon>Acari</taxon>
        <taxon>Parasitiformes</taxon>
        <taxon>Ixodida</taxon>
        <taxon>Ixodoidea</taxon>
        <taxon>Ixodidae</taxon>
        <taxon>Ixodinae</taxon>
        <taxon>Ixodes</taxon>
    </lineage>
</organism>
<sequence>MFLRRRALNYLVVETLFFFLSSRCGQWDHPTPCAVRGEKKAFSISAATSQPQMLISKYLQSVSRKAIDLKMTAHCFQLIMNKWGSTRIKETSRNCSFP</sequence>
<feature type="chain" id="PRO_5025529726" evidence="1">
    <location>
        <begin position="25"/>
        <end position="98"/>
    </location>
</feature>
<accession>A0A6B0UI70</accession>
<proteinExistence type="predicted"/>
<dbReference type="AlphaFoldDB" id="A0A6B0UI70"/>
<evidence type="ECO:0000256" key="1">
    <source>
        <dbReference type="SAM" id="SignalP"/>
    </source>
</evidence>
<dbReference type="EMBL" id="GIFC01005700">
    <property type="protein sequence ID" value="MXU87783.1"/>
    <property type="molecule type" value="Transcribed_RNA"/>
</dbReference>